<reference evidence="15" key="1">
    <citation type="submission" date="2003-08" db="EMBL/GenBank/DDBJ databases">
        <authorList>
            <person name="Birren B."/>
            <person name="Nusbaum C."/>
            <person name="Abebe A."/>
            <person name="Abouelleil A."/>
            <person name="Adekoya E."/>
            <person name="Ait-zahra M."/>
            <person name="Allen N."/>
            <person name="Allen T."/>
            <person name="An P."/>
            <person name="Anderson M."/>
            <person name="Anderson S."/>
            <person name="Arachchi H."/>
            <person name="Armbruster J."/>
            <person name="Bachantsang P."/>
            <person name="Baldwin J."/>
            <person name="Barry A."/>
            <person name="Bayul T."/>
            <person name="Blitshsteyn B."/>
            <person name="Bloom T."/>
            <person name="Blye J."/>
            <person name="Boguslavskiy L."/>
            <person name="Borowsky M."/>
            <person name="Boukhgalter B."/>
            <person name="Brunache A."/>
            <person name="Butler J."/>
            <person name="Calixte N."/>
            <person name="Calvo S."/>
            <person name="Camarata J."/>
            <person name="Campo K."/>
            <person name="Chang J."/>
            <person name="Cheshatsang Y."/>
            <person name="Citroen M."/>
            <person name="Collymore A."/>
            <person name="Considine T."/>
            <person name="Cook A."/>
            <person name="Cooke P."/>
            <person name="Corum B."/>
            <person name="Cuomo C."/>
            <person name="David R."/>
            <person name="Dawoe T."/>
            <person name="Degray S."/>
            <person name="Dodge S."/>
            <person name="Dooley K."/>
            <person name="Dorje P."/>
            <person name="Dorjee K."/>
            <person name="Dorris L."/>
            <person name="Duffey N."/>
            <person name="Dupes A."/>
            <person name="Elkins T."/>
            <person name="Engels R."/>
            <person name="Erickson J."/>
            <person name="Farina A."/>
            <person name="Faro S."/>
            <person name="Ferreira P."/>
            <person name="Fischer H."/>
            <person name="Fitzgerald M."/>
            <person name="Foley K."/>
            <person name="Gage D."/>
            <person name="Galagan J."/>
            <person name="Gearin G."/>
            <person name="Gnerre S."/>
            <person name="Gnirke A."/>
            <person name="Goyette A."/>
            <person name="Graham J."/>
            <person name="Grandbois E."/>
            <person name="Gyaltsen K."/>
            <person name="Hafez N."/>
            <person name="Hagopian D."/>
            <person name="Hagos B."/>
            <person name="Hall J."/>
            <person name="Hatcher B."/>
            <person name="Heller A."/>
            <person name="Higgins H."/>
            <person name="Honan T."/>
            <person name="Horn A."/>
            <person name="Houde N."/>
            <person name="Hughes L."/>
            <person name="Hulme W."/>
            <person name="Husby E."/>
            <person name="Iliev I."/>
            <person name="Jaffe D."/>
            <person name="Jones C."/>
            <person name="Kamal M."/>
            <person name="Kamat A."/>
            <person name="Kamvysselis M."/>
            <person name="Karlsson E."/>
            <person name="Kells C."/>
            <person name="Kieu A."/>
            <person name="Kisner P."/>
            <person name="Kodira C."/>
            <person name="Kulbokas E."/>
            <person name="Labutti K."/>
            <person name="Lama D."/>
            <person name="Landers T."/>
            <person name="Leger J."/>
            <person name="Levine S."/>
            <person name="Lewis D."/>
            <person name="Lewis T."/>
            <person name="Lindblad-toh K."/>
            <person name="Liu X."/>
            <person name="Lokyitsang T."/>
            <person name="Lokyitsang Y."/>
            <person name="Lucien O."/>
            <person name="Lui A."/>
            <person name="Ma L.J."/>
            <person name="Mabbitt R."/>
            <person name="Macdonald J."/>
            <person name="Maclean C."/>
            <person name="Major J."/>
            <person name="Manning J."/>
            <person name="Marabella R."/>
            <person name="Maru K."/>
            <person name="Matthews C."/>
            <person name="Mauceli E."/>
            <person name="Mccarthy M."/>
            <person name="Mcdonough S."/>
            <person name="Mcghee T."/>
            <person name="Meldrim J."/>
            <person name="Meneus L."/>
            <person name="Mesirov J."/>
            <person name="Mihalev A."/>
            <person name="Mihova T."/>
            <person name="Mikkelsen T."/>
            <person name="Mlenga V."/>
            <person name="Moru K."/>
            <person name="Mozes J."/>
            <person name="Mulrain L."/>
            <person name="Munson G."/>
            <person name="Naylor J."/>
            <person name="Newes C."/>
            <person name="Nguyen C."/>
            <person name="Nguyen N."/>
            <person name="Nguyen T."/>
            <person name="Nicol R."/>
            <person name="Nielsen C."/>
            <person name="Nizzari M."/>
            <person name="Norbu C."/>
            <person name="Norbu N."/>
            <person name="O'donnell P."/>
            <person name="Okoawo O."/>
            <person name="O'leary S."/>
            <person name="Omotosho B."/>
            <person name="O'neill K."/>
            <person name="Osman S."/>
            <person name="Parker S."/>
            <person name="Perrin D."/>
            <person name="Phunkhang P."/>
            <person name="Piqani B."/>
            <person name="Purcell S."/>
            <person name="Rachupka T."/>
            <person name="Ramasamy U."/>
            <person name="Rameau R."/>
            <person name="Ray V."/>
            <person name="Raymond C."/>
            <person name="Retta R."/>
            <person name="Richardson S."/>
            <person name="Rise C."/>
            <person name="Rodriguez J."/>
            <person name="Rogers J."/>
            <person name="Rogov P."/>
            <person name="Rutman M."/>
            <person name="Schupbach R."/>
            <person name="Seaman C."/>
            <person name="Settipalli S."/>
            <person name="Sharpe T."/>
            <person name="Sheridan J."/>
            <person name="Sherpa N."/>
            <person name="Shi J."/>
            <person name="Smirnov S."/>
            <person name="Smith C."/>
            <person name="Sougnez C."/>
            <person name="Spencer B."/>
            <person name="Stalker J."/>
            <person name="Stange-thomann N."/>
            <person name="Stavropoulos S."/>
            <person name="Stetson K."/>
            <person name="Stone C."/>
            <person name="Stone S."/>
            <person name="Stubbs M."/>
            <person name="Talamas J."/>
            <person name="Tchuinga P."/>
            <person name="Tenzing P."/>
            <person name="Tesfaye S."/>
            <person name="Theodore J."/>
            <person name="Thoulutsang Y."/>
            <person name="Topham K."/>
            <person name="Towey S."/>
            <person name="Tsamla T."/>
            <person name="Tsomo N."/>
            <person name="Vallee D."/>
            <person name="Vassiliev H."/>
            <person name="Venkataraman V."/>
            <person name="Vinson J."/>
            <person name="Vo A."/>
            <person name="Wade C."/>
            <person name="Wang S."/>
            <person name="Wangchuk T."/>
            <person name="Wangdi T."/>
            <person name="Whittaker C."/>
            <person name="Wilkinson J."/>
            <person name="Wu Y."/>
            <person name="Wyman D."/>
            <person name="Yadav S."/>
            <person name="Yang S."/>
            <person name="Yang X."/>
            <person name="Yeager S."/>
            <person name="Yee E."/>
            <person name="Young G."/>
            <person name="Zainoun J."/>
            <person name="Zembeck L."/>
            <person name="Zimmer A."/>
            <person name="Zody M."/>
            <person name="Lander E."/>
        </authorList>
    </citation>
    <scope>NUCLEOTIDE SEQUENCE [LARGE SCALE GENOMIC DNA]</scope>
</reference>
<dbReference type="InterPro" id="IPR047269">
    <property type="entry name" value="ZMY11"/>
</dbReference>
<dbReference type="eggNOG" id="KOG3612">
    <property type="taxonomic scope" value="Eukaryota"/>
</dbReference>
<reference evidence="14" key="3">
    <citation type="submission" date="2025-09" db="UniProtKB">
        <authorList>
            <consortium name="Ensembl"/>
        </authorList>
    </citation>
    <scope>IDENTIFICATION</scope>
</reference>
<accession>H2ZN68</accession>
<dbReference type="GO" id="GO:0009966">
    <property type="term" value="P:regulation of signal transduction"/>
    <property type="evidence" value="ECO:0007669"/>
    <property type="project" value="TreeGrafter"/>
</dbReference>
<evidence type="ECO:0000259" key="13">
    <source>
        <dbReference type="PROSITE" id="PS52014"/>
    </source>
</evidence>
<evidence type="ECO:0000256" key="1">
    <source>
        <dbReference type="ARBA" id="ARBA00004123"/>
    </source>
</evidence>
<evidence type="ECO:0000256" key="8">
    <source>
        <dbReference type="ARBA" id="ARBA00022843"/>
    </source>
</evidence>
<dbReference type="STRING" id="51511.ENSCSAVP00000019034"/>
<dbReference type="InterPro" id="IPR013083">
    <property type="entry name" value="Znf_RING/FYVE/PHD"/>
</dbReference>
<evidence type="ECO:0000313" key="15">
    <source>
        <dbReference type="Proteomes" id="UP000007875"/>
    </source>
</evidence>
<comment type="subcellular location">
    <subcellularLocation>
        <location evidence="1">Nucleus</location>
    </subcellularLocation>
</comment>
<dbReference type="GO" id="GO:0005634">
    <property type="term" value="C:nucleus"/>
    <property type="evidence" value="ECO:0007669"/>
    <property type="project" value="UniProtKB-SubCell"/>
</dbReference>
<dbReference type="Ensembl" id="ENSCSAVT00000019241.1">
    <property type="protein sequence ID" value="ENSCSAVP00000019034.1"/>
    <property type="gene ID" value="ENSCSAVG00000011172.1"/>
</dbReference>
<dbReference type="SMART" id="SM00249">
    <property type="entry name" value="PHD"/>
    <property type="match status" value="1"/>
</dbReference>
<proteinExistence type="predicted"/>
<sequence length="219" mass="25450">MPSQVECTRRLTSPKVVLQLYSTIEVIRKQRQIANLQRVIRVMEKEYGYKPTEILQHIHNAVLDKVVVETITVGCKGSKVGVEQEGYWIPDREQLLSELAVEKHDWYCFRCHDAGLVVPCANCSLVYHPDCLTTLESKNIGPKWRCPWCKKQKQHSTKREKIELSRCLHFVATQQKESIPELQQRPTLEDFAYYDFLIHSHYDLTILQGIARNVCSPLL</sequence>
<dbReference type="InterPro" id="IPR001965">
    <property type="entry name" value="Znf_PHD"/>
</dbReference>
<keyword evidence="5" id="KW-0479">Metal-binding</keyword>
<evidence type="ECO:0000256" key="2">
    <source>
        <dbReference type="ARBA" id="ARBA00022491"/>
    </source>
</evidence>
<evidence type="ECO:0000256" key="10">
    <source>
        <dbReference type="ARBA" id="ARBA00023242"/>
    </source>
</evidence>
<dbReference type="GO" id="GO:0034243">
    <property type="term" value="P:regulation of transcription elongation by RNA polymerase II"/>
    <property type="evidence" value="ECO:0007669"/>
    <property type="project" value="InterPro"/>
</dbReference>
<keyword evidence="7" id="KW-0862">Zinc</keyword>
<dbReference type="GO" id="GO:0003677">
    <property type="term" value="F:DNA binding"/>
    <property type="evidence" value="ECO:0007669"/>
    <property type="project" value="InterPro"/>
</dbReference>
<protein>
    <submittedName>
        <fullName evidence="14">Uncharacterized protein</fullName>
    </submittedName>
</protein>
<keyword evidence="8" id="KW-0832">Ubl conjugation</keyword>
<dbReference type="InterPro" id="IPR011011">
    <property type="entry name" value="Znf_FYVE_PHD"/>
</dbReference>
<evidence type="ECO:0000313" key="14">
    <source>
        <dbReference type="Ensembl" id="ENSCSAVP00000019034.1"/>
    </source>
</evidence>
<dbReference type="Gene3D" id="3.30.40.10">
    <property type="entry name" value="Zinc/RING finger domain, C3HC4 (zinc finger)"/>
    <property type="match status" value="1"/>
</dbReference>
<dbReference type="PROSITE" id="PS50016">
    <property type="entry name" value="ZF_PHD_2"/>
    <property type="match status" value="1"/>
</dbReference>
<dbReference type="SUPFAM" id="SSF57903">
    <property type="entry name" value="FYVE/PHD zinc finger"/>
    <property type="match status" value="1"/>
</dbReference>
<organism evidence="14 15">
    <name type="scientific">Ciona savignyi</name>
    <name type="common">Pacific transparent sea squirt</name>
    <dbReference type="NCBI Taxonomy" id="51511"/>
    <lineage>
        <taxon>Eukaryota</taxon>
        <taxon>Metazoa</taxon>
        <taxon>Chordata</taxon>
        <taxon>Tunicata</taxon>
        <taxon>Ascidiacea</taxon>
        <taxon>Phlebobranchia</taxon>
        <taxon>Cionidae</taxon>
        <taxon>Ciona</taxon>
    </lineage>
</organism>
<dbReference type="PROSITE" id="PS52014">
    <property type="entry name" value="SAMD1_WH"/>
    <property type="match status" value="1"/>
</dbReference>
<dbReference type="GeneTree" id="ENSGT00940000156942"/>
<keyword evidence="2" id="KW-0678">Repressor</keyword>
<dbReference type="Proteomes" id="UP000007875">
    <property type="component" value="Unassembled WGS sequence"/>
</dbReference>
<dbReference type="GO" id="GO:0006325">
    <property type="term" value="P:chromatin organization"/>
    <property type="evidence" value="ECO:0007669"/>
    <property type="project" value="UniProtKB-KW"/>
</dbReference>
<evidence type="ECO:0000256" key="3">
    <source>
        <dbReference type="ARBA" id="ARBA00022499"/>
    </source>
</evidence>
<evidence type="ECO:0000256" key="7">
    <source>
        <dbReference type="ARBA" id="ARBA00022833"/>
    </source>
</evidence>
<keyword evidence="10" id="KW-0539">Nucleus</keyword>
<evidence type="ECO:0000256" key="11">
    <source>
        <dbReference type="PROSITE-ProRule" id="PRU00146"/>
    </source>
</evidence>
<dbReference type="InterPro" id="IPR019786">
    <property type="entry name" value="Zinc_finger_PHD-type_CS"/>
</dbReference>
<keyword evidence="4" id="KW-0597">Phosphoprotein</keyword>
<evidence type="ECO:0000256" key="4">
    <source>
        <dbReference type="ARBA" id="ARBA00022553"/>
    </source>
</evidence>
<dbReference type="InterPro" id="IPR048589">
    <property type="entry name" value="SAMD1-like_WH"/>
</dbReference>
<evidence type="ECO:0000256" key="9">
    <source>
        <dbReference type="ARBA" id="ARBA00022853"/>
    </source>
</evidence>
<dbReference type="InterPro" id="IPR019787">
    <property type="entry name" value="Znf_PHD-finger"/>
</dbReference>
<keyword evidence="9" id="KW-0156">Chromatin regulator</keyword>
<feature type="domain" description="SAMD1-like winged helix (WH)" evidence="13">
    <location>
        <begin position="8"/>
        <end position="84"/>
    </location>
</feature>
<feature type="domain" description="PHD-type" evidence="12">
    <location>
        <begin position="105"/>
        <end position="152"/>
    </location>
</feature>
<evidence type="ECO:0000256" key="6">
    <source>
        <dbReference type="ARBA" id="ARBA00022771"/>
    </source>
</evidence>
<name>H2ZN68_CIOSA</name>
<dbReference type="PANTHER" id="PTHR46379:SF1">
    <property type="entry name" value="ZINC FINGER MYND DOMAIN-CONTAINING PROTEIN 11"/>
    <property type="match status" value="1"/>
</dbReference>
<dbReference type="InParanoid" id="H2ZN68"/>
<keyword evidence="15" id="KW-1185">Reference proteome</keyword>
<dbReference type="PROSITE" id="PS01359">
    <property type="entry name" value="ZF_PHD_1"/>
    <property type="match status" value="1"/>
</dbReference>
<keyword evidence="3" id="KW-1017">Isopeptide bond</keyword>
<evidence type="ECO:0000259" key="12">
    <source>
        <dbReference type="PROSITE" id="PS50016"/>
    </source>
</evidence>
<dbReference type="AlphaFoldDB" id="H2ZN68"/>
<evidence type="ECO:0000256" key="5">
    <source>
        <dbReference type="ARBA" id="ARBA00022723"/>
    </source>
</evidence>
<keyword evidence="6 11" id="KW-0863">Zinc-finger</keyword>
<dbReference type="PANTHER" id="PTHR46379">
    <property type="entry name" value="ZINC FINGER MYND DOMAIN-CONTAINING"/>
    <property type="match status" value="1"/>
</dbReference>
<dbReference type="GO" id="GO:0008270">
    <property type="term" value="F:zinc ion binding"/>
    <property type="evidence" value="ECO:0007669"/>
    <property type="project" value="UniProtKB-KW"/>
</dbReference>
<dbReference type="HOGENOM" id="CLU_031462_1_0_1"/>
<dbReference type="GO" id="GO:0003714">
    <property type="term" value="F:transcription corepressor activity"/>
    <property type="evidence" value="ECO:0007669"/>
    <property type="project" value="InterPro"/>
</dbReference>
<reference evidence="14" key="2">
    <citation type="submission" date="2025-08" db="UniProtKB">
        <authorList>
            <consortium name="Ensembl"/>
        </authorList>
    </citation>
    <scope>IDENTIFICATION</scope>
</reference>